<feature type="region of interest" description="Disordered" evidence="1">
    <location>
        <begin position="2467"/>
        <end position="2499"/>
    </location>
</feature>
<feature type="compositionally biased region" description="Polar residues" evidence="1">
    <location>
        <begin position="875"/>
        <end position="888"/>
    </location>
</feature>
<feature type="region of interest" description="Disordered" evidence="1">
    <location>
        <begin position="3732"/>
        <end position="3773"/>
    </location>
</feature>
<dbReference type="Proteomes" id="UP000095300">
    <property type="component" value="Unassembled WGS sequence"/>
</dbReference>
<feature type="region of interest" description="Disordered" evidence="1">
    <location>
        <begin position="140"/>
        <end position="188"/>
    </location>
</feature>
<feature type="compositionally biased region" description="Basic and acidic residues" evidence="1">
    <location>
        <begin position="3066"/>
        <end position="3075"/>
    </location>
</feature>
<feature type="region of interest" description="Disordered" evidence="1">
    <location>
        <begin position="2852"/>
        <end position="2914"/>
    </location>
</feature>
<dbReference type="EnsemblMetazoa" id="SCAU008035-RA">
    <property type="protein sequence ID" value="SCAU008035-PA"/>
    <property type="gene ID" value="SCAU008035"/>
</dbReference>
<feature type="region of interest" description="Disordered" evidence="1">
    <location>
        <begin position="2034"/>
        <end position="2160"/>
    </location>
</feature>
<feature type="region of interest" description="Disordered" evidence="1">
    <location>
        <begin position="948"/>
        <end position="990"/>
    </location>
</feature>
<feature type="region of interest" description="Disordered" evidence="1">
    <location>
        <begin position="3918"/>
        <end position="3965"/>
    </location>
</feature>
<feature type="compositionally biased region" description="Polar residues" evidence="1">
    <location>
        <begin position="1102"/>
        <end position="1146"/>
    </location>
</feature>
<dbReference type="VEuPathDB" id="VectorBase:SCAU008035"/>
<feature type="compositionally biased region" description="Polar residues" evidence="1">
    <location>
        <begin position="2982"/>
        <end position="2993"/>
    </location>
</feature>
<feature type="region of interest" description="Disordered" evidence="1">
    <location>
        <begin position="1813"/>
        <end position="1846"/>
    </location>
</feature>
<feature type="compositionally biased region" description="Basic and acidic residues" evidence="1">
    <location>
        <begin position="1682"/>
        <end position="1693"/>
    </location>
</feature>
<feature type="compositionally biased region" description="Polar residues" evidence="1">
    <location>
        <begin position="956"/>
        <end position="986"/>
    </location>
</feature>
<feature type="chain" id="PRO_5009326606" evidence="2">
    <location>
        <begin position="18"/>
        <end position="3965"/>
    </location>
</feature>
<feature type="compositionally biased region" description="Basic and acidic residues" evidence="1">
    <location>
        <begin position="2392"/>
        <end position="2401"/>
    </location>
</feature>
<feature type="compositionally biased region" description="Basic and acidic residues" evidence="1">
    <location>
        <begin position="2062"/>
        <end position="2073"/>
    </location>
</feature>
<feature type="compositionally biased region" description="Polar residues" evidence="1">
    <location>
        <begin position="2129"/>
        <end position="2140"/>
    </location>
</feature>
<proteinExistence type="predicted"/>
<feature type="region of interest" description="Disordered" evidence="1">
    <location>
        <begin position="2392"/>
        <end position="2431"/>
    </location>
</feature>
<feature type="compositionally biased region" description="Polar residues" evidence="1">
    <location>
        <begin position="2863"/>
        <end position="2913"/>
    </location>
</feature>
<feature type="compositionally biased region" description="Polar residues" evidence="1">
    <location>
        <begin position="2414"/>
        <end position="2429"/>
    </location>
</feature>
<feature type="compositionally biased region" description="Polar residues" evidence="1">
    <location>
        <begin position="3757"/>
        <end position="3773"/>
    </location>
</feature>
<feature type="compositionally biased region" description="Polar residues" evidence="1">
    <location>
        <begin position="1423"/>
        <end position="1443"/>
    </location>
</feature>
<feature type="signal peptide" evidence="2">
    <location>
        <begin position="1"/>
        <end position="17"/>
    </location>
</feature>
<feature type="compositionally biased region" description="Polar residues" evidence="1">
    <location>
        <begin position="1967"/>
        <end position="1991"/>
    </location>
</feature>
<feature type="region of interest" description="Disordered" evidence="1">
    <location>
        <begin position="2976"/>
        <end position="3100"/>
    </location>
</feature>
<feature type="region of interest" description="Disordered" evidence="1">
    <location>
        <begin position="582"/>
        <end position="608"/>
    </location>
</feature>
<feature type="region of interest" description="Disordered" evidence="1">
    <location>
        <begin position="337"/>
        <end position="359"/>
    </location>
</feature>
<feature type="region of interest" description="Disordered" evidence="1">
    <location>
        <begin position="3638"/>
        <end position="3675"/>
    </location>
</feature>
<feature type="compositionally biased region" description="Low complexity" evidence="1">
    <location>
        <begin position="1333"/>
        <end position="1344"/>
    </location>
</feature>
<feature type="region of interest" description="Disordered" evidence="1">
    <location>
        <begin position="1253"/>
        <end position="1350"/>
    </location>
</feature>
<feature type="compositionally biased region" description="Polar residues" evidence="1">
    <location>
        <begin position="2334"/>
        <end position="2343"/>
    </location>
</feature>
<feature type="region of interest" description="Disordered" evidence="1">
    <location>
        <begin position="1654"/>
        <end position="1748"/>
    </location>
</feature>
<feature type="compositionally biased region" description="Low complexity" evidence="1">
    <location>
        <begin position="3926"/>
        <end position="3944"/>
    </location>
</feature>
<feature type="compositionally biased region" description="Basic and acidic residues" evidence="1">
    <location>
        <begin position="2215"/>
        <end position="2231"/>
    </location>
</feature>
<feature type="compositionally biased region" description="Acidic residues" evidence="1">
    <location>
        <begin position="1943"/>
        <end position="1962"/>
    </location>
</feature>
<feature type="region of interest" description="Disordered" evidence="1">
    <location>
        <begin position="3261"/>
        <end position="3347"/>
    </location>
</feature>
<feature type="region of interest" description="Disordered" evidence="1">
    <location>
        <begin position="2323"/>
        <end position="2363"/>
    </location>
</feature>
<feature type="compositionally biased region" description="Polar residues" evidence="1">
    <location>
        <begin position="1721"/>
        <end position="1737"/>
    </location>
</feature>
<keyword evidence="2" id="KW-0732">Signal</keyword>
<feature type="compositionally biased region" description="Polar residues" evidence="1">
    <location>
        <begin position="140"/>
        <end position="155"/>
    </location>
</feature>
<feature type="compositionally biased region" description="Acidic residues" evidence="1">
    <location>
        <begin position="582"/>
        <end position="591"/>
    </location>
</feature>
<evidence type="ECO:0000256" key="1">
    <source>
        <dbReference type="SAM" id="MobiDB-lite"/>
    </source>
</evidence>
<evidence type="ECO:0000256" key="2">
    <source>
        <dbReference type="SAM" id="SignalP"/>
    </source>
</evidence>
<dbReference type="OrthoDB" id="8070563at2759"/>
<feature type="compositionally biased region" description="Polar residues" evidence="1">
    <location>
        <begin position="2089"/>
        <end position="2098"/>
    </location>
</feature>
<reference evidence="3" key="1">
    <citation type="submission" date="2020-05" db="UniProtKB">
        <authorList>
            <consortium name="EnsemblMetazoa"/>
        </authorList>
    </citation>
    <scope>IDENTIFICATION</scope>
    <source>
        <strain evidence="3">USDA</strain>
    </source>
</reference>
<feature type="compositionally biased region" description="Polar residues" evidence="1">
    <location>
        <begin position="2205"/>
        <end position="2214"/>
    </location>
</feature>
<gene>
    <name evidence="3" type="primary">106080754</name>
</gene>
<feature type="compositionally biased region" description="Polar residues" evidence="1">
    <location>
        <begin position="337"/>
        <end position="355"/>
    </location>
</feature>
<feature type="compositionally biased region" description="Polar residues" evidence="1">
    <location>
        <begin position="1456"/>
        <end position="1477"/>
    </location>
</feature>
<feature type="compositionally biased region" description="Polar residues" evidence="1">
    <location>
        <begin position="1183"/>
        <end position="1199"/>
    </location>
</feature>
<feature type="compositionally biased region" description="Polar residues" evidence="1">
    <location>
        <begin position="1288"/>
        <end position="1300"/>
    </location>
</feature>
<feature type="compositionally biased region" description="Polar residues" evidence="1">
    <location>
        <begin position="1406"/>
        <end position="1415"/>
    </location>
</feature>
<feature type="region of interest" description="Disordered" evidence="1">
    <location>
        <begin position="2266"/>
        <end position="2290"/>
    </location>
</feature>
<sequence length="3965" mass="428215">MHKLFIVISLLIALTTALTIYGKPYIRIRQGANPNQLIISVRHPCTNQTRTTSIAIPKKEVDFHKETPKDYNNFSSTPERISKGQSFTIEKNTIQLNYEATRQQHSNATPANKTIFNYETTTLLYSIYLNENTVSKKLDQPYNTATKVQTQTSNRNKGDDDDRNTPAKGRDVATKDTSKDRKYSSEKELQLLTSADARLITSEVNNEAVTSKQESTIGSPSTSLKVEEDAINSIAGLTVITSDPSEDTSVYPAKETTLLPATLEADSNSNHQPYNIANRVQTQTSNRFKGDDDVSNTPVTDPDVATKDTSKDRYYSSENETTLTSADARLITSEVNNEAATSNQESTKGPPSTNLRVGEDTDNPIAGLIVITSDPSEDTSAYPVTLLPAAIEVDSTLDNKPYNIANEVQTQISHRNIGHDDMNTPAKGPHLARSDTNQDRSYSSEYETTLQLLTTDGASPITSEVNIEASTSNQYSTKGLSTNLKVVEDTDNSIAVLTVMTVNPSVYTSDYSVKGTTLLPATLEVDSTPNTEPFDYVATSNQDSIIKPTSTTLKVDKKVLRNDAQEFTDITTASLDVVTIDSSEDASDSSESEMKPPITTQVADSTTTNAPSDIATWYQVLTMKQSTTSREETPNSDTQLHIDNKTGGLEVVTIVSSKDGRNSSKNEITLQPKPPSEVKEDSIKVPTGTISEGEKVTYISALQKDMDFTTADDTSGDTRDSPENASTMQPTTNQSIGERQRTTEVIDDVTTLKQDPTKVRLSKTLKVQQKTLILHKQVDMDNTSMGLDIVTVGATKYKNDSSDTESTLQPITSEAEIPTTFGANDDATTMNKNSNIESRDTKLEIEAVTPNPDSQEDTNNTTVGSDAVETDRSEYTSNYTDNENTMLPTSEDALPTGTYAPIPNDTLNQDSTVVPPSMTLEVDKWPLSADTQGDMDNRNLFIDVVTYDPSKHTRDSPAQQRTTPEENSSTNTDETHNLATSNQDQTMEPPITISKVEVATFTLNMQEDMGNTSSSREEVIRDPSKNKSFSSEHETKLHPTKPEAAGYTYIYTPDDTATLNQDSTLLWLPTTLEKELFSSATQGDKDYATGSPYKITGDLSEDISNSPESTTTRQPLTQEAASPTSTDETNDDVSPNQDSTMPTESTKLGVEEETLSSDTQENMDNKTAAQDNVINDSSEETRYSSGSEITPQPSTSEEAGITTTNQHVDTGTLNQDSTMEPLTMRFEIEAKTFSFDTQEEMNNANGVLNIMTESSTNTDMPDDAASSNQDSTMVPISTKSKVEEEIPSSDTQENMNNTIEAQDEVTNDPSEKTSNSSEDKITLQSITAEGSSPTPTYAPDDTATLNQDSTMGPLTMTFEVEATRLYLDTQEELNNANRVLNLMAESSTNTDTSDLAASLSQDSTIVLSSTTTTQSKAEEETPSSDAQENMNNRAEAQNEVTIDSSKKASNSSENEITLQSITSEDGGATSTKAPDDTVTLNQDLAMGPLTMTFETEAKTLFSDTQEEINNANGVLHIITESPTNTDVPDDAASPNPDSTMVLFSTTATHSKVEEDTPSSDTYEDTNNITSDQDEVTYDFSEETRYSSTNETTLQSIKSEDADVTSINEPDETATLNQDSTMGSLTMTFEVEAKTLFSDTQEEVNNANGILNIITESPTNTDTPDDAAFSNQDPTMVPPSAKPKVEEEMPRSDTQENNATEAQDEVTNDSSKKTSNSSENDITLQSITSEVEGATSTKAPDDTVALNQDSTMGPLTMTFEIEAKTLFSDTQEKMNNANGVLHTMTGRPTNTHTPNDAASPNPDSTMVLFSTTATQSKVEEDTPSSDTYEDTNNVTAAPNGVTNDPNEETKYISANETTLQPITSKDADATSTYALDDTVTLNQNSKTIFSDTQEEMDDAIGVLYKMTASFSNIDTTDDAAYPNQDSTIVLPSTKPKEESPGSDTQEDTDNTTEAQEEVTNDTIEETRYSSANIATLQPITSEDASATSSNDDTVTLNQYSTMGPLAMTFEVETRTLSLDTQEEMDNGNGVLNIMTESPTNADTTDYDASPNQDSTMVLPSAKSKVEEEIPRSDMQESMNNTLEAQEEVTNDPSAETNDSPKNKTIKLPPRISEGSSSTTVVVSDDDFTTNQDSTIAPGSTTSEEEIFSPHTFEDKDNATGSVVFNSDSEEYISDYTENKTISQPTAPEIPKSNTTDASNNTATSNQDSTMVPPSRTSDREEKTLGSEAKKDTVNSARSPNIVKSDFNEDTNDSLKYRTTLQLIKSAGESGMATDPSDDTVTSNYDSTMEPPSSILQIEESTPSPNAQKETYIATARWLDIVTNDPSKGTIDSPENESPLQSITTKDTRPGDTADVTDDTANSYQDSTMMATITITPGTGESTHNEISGLEVVNSDHREDMRDSPQQPKTAKDESLSTTDAIDGASAQNEDSAMVLPFTISEIKEEKLSTDAQEEYMVNTTASLDVVTSEASVETSDSSVNETTLQPDSTAIDDAASSKSNAEEKLRVSSDKKKEIANITTIVHYTEDEATLQLRTAGDANSNTTDAINYLIILNPDSTIIAPSTISEVKEGPFSRDVQEEIDKDTYFDVVTDKLGEDSINSSVNGTIEAIDDAASSKKDLKMVPPVTTSEIDEETLSSHVQEDTDSTTQGQDAVTSDSSEATTVSPENEATLQPKTLKSPSSTTIDVPDITSNSTQDSTEMSPSTKSYAEEETFSSDKKKEVTNGTAVLILVTSVTRENTSDSTEYEATLQLRTAGDANSNTTDAINYTIISNQDSTIKASSTTSEEEKVTFSPDAQKDIYKDTYFDVVTDELSEDTSNSSATTIEAIDDAASSKNELKMMLLVTTSEIEEETLSSHVQEDTDNTTQSPDAVTSDSSEAKTLSPENEATSQQRTLEISRSTTNEVPDNAANFNPDSPVVLPTTALNAEEDTLSSDVEEDNVTSVLVVVTSDPRENTGDEKPSTTDAIDNATISNQDTRMKLPSGTTEVGENTLSVEVKEDTDITTDLSEGTSDPPELETTLQVRTTEGESPTNNDEPEDATTSDQDSTIVPPSMTTVAEEETVSSNEHFDTDKTTADVDVSSLDPSENESDSAENETTVQPITSEGVIPALTIELDDSVNLSHESSMVPTTTKTKIEKEILSTDSKGDTDVKTSGLVVVSTDHGKDISPSSGKETTLLHITKEVASSITTEVHADTTASNQHLEVKTPSSSPKVQEEYLSAAAQHNTNSTTLNPYTVMRYGSEDTIASPEKGTTLQATKLESINRGNTDPSYTSRVEENTLSPGVQEDTGGVTSGTTLQATKLESIDRGNTDPSYTSRVEENTLSPDVQQDTSGVTTGPINPSKNSSYSPEIETIIQFTIFAIASNAPVDTANSSQDSAMVIRSSTLEESTFSANTEVDIDKQTARVDVTTSDPRENTNDSPENKTSVKSTTSEEVNGIPNDAADDDDATANQNSTMLPQSAISELDEDKVTQENTENAIGSLEAVASDFLEHETTLKLTISDGIDSTTNDVLDNAVTANQYPTKMPPSAISEEDSLRSDAQKYTNSTTADPDVVTRDPSEDTSDSPEKETTLQPMAPENASPTTTEATDNTATSYQDSTIALSSEVGDITYITIKGPDPLTAGYANPITREAIDDAATSNEHSNISSPFTTSEIAEKKVSSNAQEDTHNATADIEPIKLESATTVEAVIDAAISSEKLIRELSSTTLELEEKTYTPEAQDSDSTTADLDIVSRNSSKDSSHSPESETTLPPTALEGNPTTTKLTNDAETLNQDSTMRLSTILGEEEKTIITTTKGDIDNTTAELDVTISDTSDHTSVSFENETTLLPTTLEGASLTTTDSSNDNTTLNQVSIIVQPSITSELITLEVESPTTTVLAYDDTTSHQDSTMKAPSTTSTVEEGKLSPEIDWDMENTTVIIEERTDSSETEATPQPTTPEDASSIIIDASDDDATSNDDSTMKPPRLLG</sequence>
<feature type="compositionally biased region" description="Polar residues" evidence="1">
    <location>
        <begin position="3261"/>
        <end position="3282"/>
    </location>
</feature>
<feature type="compositionally biased region" description="Polar residues" evidence="1">
    <location>
        <begin position="3418"/>
        <end position="3434"/>
    </location>
</feature>
<keyword evidence="4" id="KW-1185">Reference proteome</keyword>
<evidence type="ECO:0000313" key="4">
    <source>
        <dbReference type="Proteomes" id="UP000095300"/>
    </source>
</evidence>
<feature type="region of interest" description="Disordered" evidence="1">
    <location>
        <begin position="1008"/>
        <end position="1040"/>
    </location>
</feature>
<feature type="compositionally biased region" description="Polar residues" evidence="1">
    <location>
        <begin position="1312"/>
        <end position="1332"/>
    </location>
</feature>
<feature type="region of interest" description="Disordered" evidence="1">
    <location>
        <begin position="658"/>
        <end position="682"/>
    </location>
</feature>
<organism evidence="3 4">
    <name type="scientific">Stomoxys calcitrans</name>
    <name type="common">Stable fly</name>
    <name type="synonym">Conops calcitrans</name>
    <dbReference type="NCBI Taxonomy" id="35570"/>
    <lineage>
        <taxon>Eukaryota</taxon>
        <taxon>Metazoa</taxon>
        <taxon>Ecdysozoa</taxon>
        <taxon>Arthropoda</taxon>
        <taxon>Hexapoda</taxon>
        <taxon>Insecta</taxon>
        <taxon>Pterygota</taxon>
        <taxon>Neoptera</taxon>
        <taxon>Endopterygota</taxon>
        <taxon>Diptera</taxon>
        <taxon>Brachycera</taxon>
        <taxon>Muscomorpha</taxon>
        <taxon>Muscoidea</taxon>
        <taxon>Muscidae</taxon>
        <taxon>Stomoxys</taxon>
    </lineage>
</organism>
<feature type="compositionally biased region" description="Polar residues" evidence="1">
    <location>
        <begin position="3883"/>
        <end position="3897"/>
    </location>
</feature>
<feature type="compositionally biased region" description="Polar residues" evidence="1">
    <location>
        <begin position="3638"/>
        <end position="3653"/>
    </location>
</feature>
<feature type="compositionally biased region" description="Basic and acidic residues" evidence="1">
    <location>
        <begin position="3735"/>
        <end position="3744"/>
    </location>
</feature>
<feature type="compositionally biased region" description="Polar residues" evidence="1">
    <location>
        <begin position="1829"/>
        <end position="1843"/>
    </location>
</feature>
<feature type="compositionally biased region" description="Polar residues" evidence="1">
    <location>
        <begin position="1156"/>
        <end position="1176"/>
    </location>
</feature>
<feature type="compositionally biased region" description="Low complexity" evidence="1">
    <location>
        <begin position="2191"/>
        <end position="2204"/>
    </location>
</feature>
<feature type="compositionally biased region" description="Polar residues" evidence="1">
    <location>
        <begin position="3018"/>
        <end position="3033"/>
    </location>
</feature>
<feature type="region of interest" description="Disordered" evidence="1">
    <location>
        <begin position="3519"/>
        <end position="3593"/>
    </location>
</feature>
<feature type="region of interest" description="Disordered" evidence="1">
    <location>
        <begin position="1914"/>
        <end position="1991"/>
    </location>
</feature>
<name>A0A1I8PH34_STOCA</name>
<feature type="compositionally biased region" description="Polar residues" evidence="1">
    <location>
        <begin position="3041"/>
        <end position="3055"/>
    </location>
</feature>
<protein>
    <submittedName>
        <fullName evidence="3">Uncharacterized protein</fullName>
    </submittedName>
</protein>
<feature type="region of interest" description="Disordered" evidence="1">
    <location>
        <begin position="1406"/>
        <end position="1477"/>
    </location>
</feature>
<feature type="region of interest" description="Disordered" evidence="1">
    <location>
        <begin position="2175"/>
        <end position="2247"/>
    </location>
</feature>
<feature type="region of interest" description="Disordered" evidence="1">
    <location>
        <begin position="3880"/>
        <end position="3900"/>
    </location>
</feature>
<feature type="compositionally biased region" description="Polar residues" evidence="1">
    <location>
        <begin position="1253"/>
        <end position="1279"/>
    </location>
</feature>
<feature type="region of interest" description="Disordered" evidence="1">
    <location>
        <begin position="3392"/>
        <end position="3453"/>
    </location>
</feature>
<feature type="region of interest" description="Disordered" evidence="1">
    <location>
        <begin position="1548"/>
        <end position="1568"/>
    </location>
</feature>
<feature type="compositionally biased region" description="Polar residues" evidence="1">
    <location>
        <begin position="3310"/>
        <end position="3347"/>
    </location>
</feature>
<feature type="compositionally biased region" description="Polar residues" evidence="1">
    <location>
        <begin position="598"/>
        <end position="608"/>
    </location>
</feature>
<feature type="compositionally biased region" description="Polar residues" evidence="1">
    <location>
        <begin position="851"/>
        <end position="864"/>
    </location>
</feature>
<dbReference type="STRING" id="35570.A0A1I8PH34"/>
<feature type="compositionally biased region" description="Basic and acidic residues" evidence="1">
    <location>
        <begin position="304"/>
        <end position="315"/>
    </location>
</feature>
<feature type="region of interest" description="Disordered" evidence="1">
    <location>
        <begin position="1082"/>
        <end position="1199"/>
    </location>
</feature>
<feature type="compositionally biased region" description="Polar residues" evidence="1">
    <location>
        <begin position="2645"/>
        <end position="2706"/>
    </location>
</feature>
<feature type="compositionally biased region" description="Polar residues" evidence="1">
    <location>
        <begin position="2277"/>
        <end position="2290"/>
    </location>
</feature>
<feature type="region of interest" description="Disordered" evidence="1">
    <location>
        <begin position="2617"/>
        <end position="2718"/>
    </location>
</feature>
<feature type="compositionally biased region" description="Basic and acidic residues" evidence="1">
    <location>
        <begin position="3553"/>
        <end position="3570"/>
    </location>
</feature>
<feature type="compositionally biased region" description="Polar residues" evidence="1">
    <location>
        <begin position="723"/>
        <end position="737"/>
    </location>
</feature>
<feature type="compositionally biased region" description="Low complexity" evidence="1">
    <location>
        <begin position="3580"/>
        <end position="3593"/>
    </location>
</feature>
<feature type="compositionally biased region" description="Polar residues" evidence="1">
    <location>
        <begin position="316"/>
        <end position="325"/>
    </location>
</feature>
<feature type="region of interest" description="Disordered" evidence="1">
    <location>
        <begin position="281"/>
        <end position="325"/>
    </location>
</feature>
<accession>A0A1I8PH34</accession>
<feature type="compositionally biased region" description="Basic and acidic residues" evidence="1">
    <location>
        <begin position="1015"/>
        <end position="1040"/>
    </location>
</feature>
<feature type="compositionally biased region" description="Basic and acidic residues" evidence="1">
    <location>
        <begin position="156"/>
        <end position="188"/>
    </location>
</feature>
<feature type="region of interest" description="Disordered" evidence="1">
    <location>
        <begin position="849"/>
        <end position="910"/>
    </location>
</feature>
<evidence type="ECO:0000313" key="3">
    <source>
        <dbReference type="EnsemblMetazoa" id="SCAU008035-PA"/>
    </source>
</evidence>
<feature type="region of interest" description="Disordered" evidence="1">
    <location>
        <begin position="709"/>
        <end position="741"/>
    </location>
</feature>
<feature type="compositionally biased region" description="Polar residues" evidence="1">
    <location>
        <begin position="2467"/>
        <end position="2487"/>
    </location>
</feature>